<keyword evidence="10" id="KW-1185">Reference proteome</keyword>
<name>A0ABW7T919_9ACTN</name>
<evidence type="ECO:0000256" key="1">
    <source>
        <dbReference type="ARBA" id="ARBA00008857"/>
    </source>
</evidence>
<keyword evidence="2" id="KW-0229">DNA integration</keyword>
<dbReference type="Proteomes" id="UP001611162">
    <property type="component" value="Unassembled WGS sequence"/>
</dbReference>
<dbReference type="InterPro" id="IPR010998">
    <property type="entry name" value="Integrase_recombinase_N"/>
</dbReference>
<comment type="caution">
    <text evidence="9">The sequence shown here is derived from an EMBL/GenBank/DDBJ whole genome shotgun (WGS) entry which is preliminary data.</text>
</comment>
<dbReference type="EMBL" id="JBIRRB010000007">
    <property type="protein sequence ID" value="MFI0912897.1"/>
    <property type="molecule type" value="Genomic_DNA"/>
</dbReference>
<evidence type="ECO:0000256" key="3">
    <source>
        <dbReference type="ARBA" id="ARBA00023125"/>
    </source>
</evidence>
<evidence type="ECO:0000259" key="8">
    <source>
        <dbReference type="PROSITE" id="PS51900"/>
    </source>
</evidence>
<dbReference type="InterPro" id="IPR004107">
    <property type="entry name" value="Integrase_SAM-like_N"/>
</dbReference>
<reference evidence="9 10" key="1">
    <citation type="submission" date="2024-10" db="EMBL/GenBank/DDBJ databases">
        <title>The Natural Products Discovery Center: Release of the First 8490 Sequenced Strains for Exploring Actinobacteria Biosynthetic Diversity.</title>
        <authorList>
            <person name="Kalkreuter E."/>
            <person name="Kautsar S.A."/>
            <person name="Yang D."/>
            <person name="Bader C.D."/>
            <person name="Teijaro C.N."/>
            <person name="Fluegel L."/>
            <person name="Davis C.M."/>
            <person name="Simpson J.R."/>
            <person name="Lauterbach L."/>
            <person name="Steele A.D."/>
            <person name="Gui C."/>
            <person name="Meng S."/>
            <person name="Li G."/>
            <person name="Viehrig K."/>
            <person name="Ye F."/>
            <person name="Su P."/>
            <person name="Kiefer A.F."/>
            <person name="Nichols A."/>
            <person name="Cepeda A.J."/>
            <person name="Yan W."/>
            <person name="Fan B."/>
            <person name="Jiang Y."/>
            <person name="Adhikari A."/>
            <person name="Zheng C.-J."/>
            <person name="Schuster L."/>
            <person name="Cowan T.M."/>
            <person name="Smanski M.J."/>
            <person name="Chevrette M.G."/>
            <person name="De Carvalho L.P.S."/>
            <person name="Shen B."/>
        </authorList>
    </citation>
    <scope>NUCLEOTIDE SEQUENCE [LARGE SCALE GENOMIC DNA]</scope>
    <source>
        <strain evidence="9 10">NPDC020979</strain>
    </source>
</reference>
<dbReference type="InterPro" id="IPR044068">
    <property type="entry name" value="CB"/>
</dbReference>
<protein>
    <submittedName>
        <fullName evidence="9">Tyrosine-type recombinase/integrase</fullName>
    </submittedName>
</protein>
<evidence type="ECO:0000313" key="9">
    <source>
        <dbReference type="EMBL" id="MFI0912897.1"/>
    </source>
</evidence>
<dbReference type="PANTHER" id="PTHR30349">
    <property type="entry name" value="PHAGE INTEGRASE-RELATED"/>
    <property type="match status" value="1"/>
</dbReference>
<feature type="domain" description="Tyr recombinase" evidence="7">
    <location>
        <begin position="200"/>
        <end position="422"/>
    </location>
</feature>
<dbReference type="InterPro" id="IPR011010">
    <property type="entry name" value="DNA_brk_join_enz"/>
</dbReference>
<accession>A0ABW7T919</accession>
<evidence type="ECO:0000256" key="2">
    <source>
        <dbReference type="ARBA" id="ARBA00022908"/>
    </source>
</evidence>
<organism evidence="9 10">
    <name type="scientific">Streptomyces abikoensis</name>
    <dbReference type="NCBI Taxonomy" id="97398"/>
    <lineage>
        <taxon>Bacteria</taxon>
        <taxon>Bacillati</taxon>
        <taxon>Actinomycetota</taxon>
        <taxon>Actinomycetes</taxon>
        <taxon>Kitasatosporales</taxon>
        <taxon>Streptomycetaceae</taxon>
        <taxon>Streptomyces</taxon>
    </lineage>
</organism>
<dbReference type="InterPro" id="IPR050090">
    <property type="entry name" value="Tyrosine_recombinase_XerCD"/>
</dbReference>
<dbReference type="Gene3D" id="1.10.443.10">
    <property type="entry name" value="Intergrase catalytic core"/>
    <property type="match status" value="1"/>
</dbReference>
<dbReference type="Pfam" id="PF00589">
    <property type="entry name" value="Phage_integrase"/>
    <property type="match status" value="1"/>
</dbReference>
<evidence type="ECO:0000256" key="4">
    <source>
        <dbReference type="ARBA" id="ARBA00023172"/>
    </source>
</evidence>
<sequence length="434" mass="48637">MAAGAGRQLTHVAKRGNGLGGTPVEIPRKGRPNTWGVRTPLHFNKATGKKERYWIGREYRTKTEAEKALRQWHSDHEAGKIAARSDMRLGDWLDKWLANHRKEGTTIAGYETKIRLHIKPHIGGVKLCEVTDDTLDDLYRLLESASCPTNKGKPLGAKSVRHVHNILSGALGAAVPKLIPANPAATAHPPTQRQIKAQESRFPTLDDEQSRRFLSAVWEPCGNRACDGGLTHHCLRDAPLWSVYVATGVRRSEALGMRWSLVRWDEGAIELGWVVVEEGNGYRLRKLTKDGDDNAVIYVDQSVMNVLKWQKQRQDAERERLGDAWADHDLVFARDGFKLYRGEAGGPQDPEKVSARWRTLRTRLKLPEEFRIHDWRHSKVTNDLEAGENPVEVSANVRHHSPGYTMARYGHSRKDGARRLAASGAGRIGLSSLV</sequence>
<dbReference type="InterPro" id="IPR002104">
    <property type="entry name" value="Integrase_catalytic"/>
</dbReference>
<dbReference type="PROSITE" id="PS51900">
    <property type="entry name" value="CB"/>
    <property type="match status" value="1"/>
</dbReference>
<dbReference type="SUPFAM" id="SSF56349">
    <property type="entry name" value="DNA breaking-rejoining enzymes"/>
    <property type="match status" value="1"/>
</dbReference>
<keyword evidence="3 5" id="KW-0238">DNA-binding</keyword>
<comment type="similarity">
    <text evidence="1">Belongs to the 'phage' integrase family.</text>
</comment>
<proteinExistence type="inferred from homology"/>
<dbReference type="RefSeq" id="WP_397613614.1">
    <property type="nucleotide sequence ID" value="NZ_JBIRRB010000007.1"/>
</dbReference>
<dbReference type="PROSITE" id="PS51898">
    <property type="entry name" value="TYR_RECOMBINASE"/>
    <property type="match status" value="1"/>
</dbReference>
<dbReference type="Gene3D" id="1.10.150.130">
    <property type="match status" value="1"/>
</dbReference>
<dbReference type="InterPro" id="IPR013762">
    <property type="entry name" value="Integrase-like_cat_sf"/>
</dbReference>
<keyword evidence="4" id="KW-0233">DNA recombination</keyword>
<feature type="domain" description="Core-binding (CB)" evidence="8">
    <location>
        <begin position="87"/>
        <end position="175"/>
    </location>
</feature>
<dbReference type="Pfam" id="PF14659">
    <property type="entry name" value="Phage_int_SAM_3"/>
    <property type="match status" value="1"/>
</dbReference>
<evidence type="ECO:0000256" key="5">
    <source>
        <dbReference type="PROSITE-ProRule" id="PRU01248"/>
    </source>
</evidence>
<evidence type="ECO:0000259" key="7">
    <source>
        <dbReference type="PROSITE" id="PS51898"/>
    </source>
</evidence>
<evidence type="ECO:0000256" key="6">
    <source>
        <dbReference type="SAM" id="MobiDB-lite"/>
    </source>
</evidence>
<gene>
    <name evidence="9" type="ORF">ACH4TF_20870</name>
</gene>
<dbReference type="PANTHER" id="PTHR30349:SF41">
    <property type="entry name" value="INTEGRASE_RECOMBINASE PROTEIN MJ0367-RELATED"/>
    <property type="match status" value="1"/>
</dbReference>
<feature type="region of interest" description="Disordered" evidence="6">
    <location>
        <begin position="1"/>
        <end position="33"/>
    </location>
</feature>
<evidence type="ECO:0000313" key="10">
    <source>
        <dbReference type="Proteomes" id="UP001611162"/>
    </source>
</evidence>